<keyword evidence="1" id="KW-0812">Transmembrane</keyword>
<comment type="caution">
    <text evidence="2">The sequence shown here is derived from an EMBL/GenBank/DDBJ whole genome shotgun (WGS) entry which is preliminary data.</text>
</comment>
<gene>
    <name evidence="2" type="ORF">Fot_21934</name>
</gene>
<protein>
    <submittedName>
        <fullName evidence="2">Uncharacterized protein</fullName>
    </submittedName>
</protein>
<evidence type="ECO:0000313" key="3">
    <source>
        <dbReference type="Proteomes" id="UP001604277"/>
    </source>
</evidence>
<keyword evidence="1" id="KW-0472">Membrane</keyword>
<evidence type="ECO:0000256" key="1">
    <source>
        <dbReference type="SAM" id="Phobius"/>
    </source>
</evidence>
<proteinExistence type="predicted"/>
<evidence type="ECO:0000313" key="2">
    <source>
        <dbReference type="EMBL" id="KAL2529333.1"/>
    </source>
</evidence>
<sequence>MRKDPFSKTSDSKQGVCSSIYCSTGCRSGWGVSSFLPTLSAACILVAIVPLMVGVVGGDSASLLEASMKLSEDVLHQDKGKEVVIDEWEKVVLKKTLEDEGDAVDSGRAKRGPP</sequence>
<dbReference type="EMBL" id="JBFOLJ010000006">
    <property type="protein sequence ID" value="KAL2529333.1"/>
    <property type="molecule type" value="Genomic_DNA"/>
</dbReference>
<accession>A0ABD1UWA2</accession>
<keyword evidence="3" id="KW-1185">Reference proteome</keyword>
<organism evidence="2 3">
    <name type="scientific">Forsythia ovata</name>
    <dbReference type="NCBI Taxonomy" id="205694"/>
    <lineage>
        <taxon>Eukaryota</taxon>
        <taxon>Viridiplantae</taxon>
        <taxon>Streptophyta</taxon>
        <taxon>Embryophyta</taxon>
        <taxon>Tracheophyta</taxon>
        <taxon>Spermatophyta</taxon>
        <taxon>Magnoliopsida</taxon>
        <taxon>eudicotyledons</taxon>
        <taxon>Gunneridae</taxon>
        <taxon>Pentapetalae</taxon>
        <taxon>asterids</taxon>
        <taxon>lamiids</taxon>
        <taxon>Lamiales</taxon>
        <taxon>Oleaceae</taxon>
        <taxon>Forsythieae</taxon>
        <taxon>Forsythia</taxon>
    </lineage>
</organism>
<dbReference type="Proteomes" id="UP001604277">
    <property type="component" value="Unassembled WGS sequence"/>
</dbReference>
<name>A0ABD1UWA2_9LAMI</name>
<feature type="transmembrane region" description="Helical" evidence="1">
    <location>
        <begin position="39"/>
        <end position="58"/>
    </location>
</feature>
<keyword evidence="1" id="KW-1133">Transmembrane helix</keyword>
<dbReference type="AlphaFoldDB" id="A0ABD1UWA2"/>
<reference evidence="3" key="1">
    <citation type="submission" date="2024-07" db="EMBL/GenBank/DDBJ databases">
        <title>Two chromosome-level genome assemblies of Korean endemic species Abeliophyllum distichum and Forsythia ovata (Oleaceae).</title>
        <authorList>
            <person name="Jang H."/>
        </authorList>
    </citation>
    <scope>NUCLEOTIDE SEQUENCE [LARGE SCALE GENOMIC DNA]</scope>
</reference>